<evidence type="ECO:0000313" key="4">
    <source>
        <dbReference type="Proteomes" id="UP000198521"/>
    </source>
</evidence>
<dbReference type="PROSITE" id="PS51352">
    <property type="entry name" value="THIOREDOXIN_2"/>
    <property type="match status" value="1"/>
</dbReference>
<protein>
    <submittedName>
        <fullName evidence="3">Thioredoxin-like</fullName>
    </submittedName>
</protein>
<dbReference type="PANTHER" id="PTHR15337">
    <property type="entry name" value="ANTERIOR GRADIENT PROTEIN-RELATED"/>
    <property type="match status" value="1"/>
</dbReference>
<reference evidence="3 4" key="1">
    <citation type="submission" date="2016-10" db="EMBL/GenBank/DDBJ databases">
        <authorList>
            <person name="de Groot N.N."/>
        </authorList>
    </citation>
    <scope>NUCLEOTIDE SEQUENCE [LARGE SCALE GENOMIC DNA]</scope>
    <source>
        <strain evidence="3 4">DSM 25232</strain>
    </source>
</reference>
<dbReference type="Gene3D" id="3.40.30.10">
    <property type="entry name" value="Glutaredoxin"/>
    <property type="match status" value="1"/>
</dbReference>
<dbReference type="InterPro" id="IPR013766">
    <property type="entry name" value="Thioredoxin_domain"/>
</dbReference>
<dbReference type="Proteomes" id="UP000198521">
    <property type="component" value="Unassembled WGS sequence"/>
</dbReference>
<feature type="domain" description="Thioredoxin" evidence="2">
    <location>
        <begin position="1"/>
        <end position="147"/>
    </location>
</feature>
<dbReference type="Pfam" id="PF13899">
    <property type="entry name" value="Thioredoxin_7"/>
    <property type="match status" value="1"/>
</dbReference>
<dbReference type="STRING" id="1038014.SAMN04487910_0329"/>
<keyword evidence="4" id="KW-1185">Reference proteome</keyword>
<evidence type="ECO:0000256" key="1">
    <source>
        <dbReference type="ARBA" id="ARBA00022729"/>
    </source>
</evidence>
<dbReference type="SUPFAM" id="SSF52833">
    <property type="entry name" value="Thioredoxin-like"/>
    <property type="match status" value="1"/>
</dbReference>
<dbReference type="InterPro" id="IPR036249">
    <property type="entry name" value="Thioredoxin-like_sf"/>
</dbReference>
<evidence type="ECO:0000259" key="2">
    <source>
        <dbReference type="PROSITE" id="PS51352"/>
    </source>
</evidence>
<gene>
    <name evidence="3" type="ORF">SAMN04487910_0329</name>
</gene>
<sequence>MNKLAPFILVLIFFVSGNIYAQDWKYDFDEAVTLAKEKDQNIVLLFTGSDWCPPCIKLERKIFSNPEFKKFADKKFIWLKADFPKRKKNRLSKEQSEKNFELAERYNKKMVFPVILVIDKEGTVLGATGYRKMSAERYMSLLTTFDSFGN</sequence>
<proteinExistence type="predicted"/>
<dbReference type="InterPro" id="IPR051099">
    <property type="entry name" value="AGR/TXD"/>
</dbReference>
<dbReference type="EMBL" id="FOAB01000001">
    <property type="protein sequence ID" value="SEK35531.1"/>
    <property type="molecule type" value="Genomic_DNA"/>
</dbReference>
<dbReference type="AlphaFoldDB" id="A0A1H7GBN1"/>
<evidence type="ECO:0000313" key="3">
    <source>
        <dbReference type="EMBL" id="SEK35531.1"/>
    </source>
</evidence>
<name>A0A1H7GBN1_AQUAM</name>
<organism evidence="3 4">
    <name type="scientific">Aquimarina amphilecti</name>
    <dbReference type="NCBI Taxonomy" id="1038014"/>
    <lineage>
        <taxon>Bacteria</taxon>
        <taxon>Pseudomonadati</taxon>
        <taxon>Bacteroidota</taxon>
        <taxon>Flavobacteriia</taxon>
        <taxon>Flavobacteriales</taxon>
        <taxon>Flavobacteriaceae</taxon>
        <taxon>Aquimarina</taxon>
    </lineage>
</organism>
<dbReference type="OrthoDB" id="981626at2"/>
<dbReference type="PANTHER" id="PTHR15337:SF11">
    <property type="entry name" value="THIOREDOXIN DOMAIN-CONTAINING PROTEIN"/>
    <property type="match status" value="1"/>
</dbReference>
<dbReference type="RefSeq" id="WP_091404630.1">
    <property type="nucleotide sequence ID" value="NZ_FOAB01000001.1"/>
</dbReference>
<accession>A0A1H7GBN1</accession>
<keyword evidence="1" id="KW-0732">Signal</keyword>